<dbReference type="RefSeq" id="WP_182658569.1">
    <property type="nucleotide sequence ID" value="NZ_BAAAQG010000008.1"/>
</dbReference>
<reference evidence="2" key="1">
    <citation type="journal article" date="2019" name="Int. J. Syst. Evol. Microbiol.">
        <title>The Global Catalogue of Microorganisms (GCM) 10K type strain sequencing project: providing services to taxonomists for standard genome sequencing and annotation.</title>
        <authorList>
            <consortium name="The Broad Institute Genomics Platform"/>
            <consortium name="The Broad Institute Genome Sequencing Center for Infectious Disease"/>
            <person name="Wu L."/>
            <person name="Ma J."/>
        </authorList>
    </citation>
    <scope>NUCLEOTIDE SEQUENCE [LARGE SCALE GENOMIC DNA]</scope>
    <source>
        <strain evidence="2">JCM 16002</strain>
    </source>
</reference>
<name>A0ABP4US51_9ACTN</name>
<dbReference type="Proteomes" id="UP001500383">
    <property type="component" value="Unassembled WGS sequence"/>
</dbReference>
<gene>
    <name evidence="1" type="ORF">GCM10009831_18680</name>
</gene>
<accession>A0ABP4US51</accession>
<organism evidence="1 2">
    <name type="scientific">Dietzia cercidiphylli</name>
    <dbReference type="NCBI Taxonomy" id="498199"/>
    <lineage>
        <taxon>Bacteria</taxon>
        <taxon>Bacillati</taxon>
        <taxon>Actinomycetota</taxon>
        <taxon>Actinomycetes</taxon>
        <taxon>Mycobacteriales</taxon>
        <taxon>Dietziaceae</taxon>
        <taxon>Dietzia</taxon>
    </lineage>
</organism>
<sequence length="122" mass="13456">MALKLTLMLARTSLVQDRLDALIDARSTTAARIVRQLSEDDAKVLLFAAVTSVDPRWKFPLNPDADTPQAKAEAVADRTRRALADCLIENPQAIRPMIAAVSDAIAHHDPRRRDDEQTEDAA</sequence>
<dbReference type="EMBL" id="BAAAQG010000008">
    <property type="protein sequence ID" value="GAA1709318.1"/>
    <property type="molecule type" value="Genomic_DNA"/>
</dbReference>
<comment type="caution">
    <text evidence="1">The sequence shown here is derived from an EMBL/GenBank/DDBJ whole genome shotgun (WGS) entry which is preliminary data.</text>
</comment>
<keyword evidence="2" id="KW-1185">Reference proteome</keyword>
<evidence type="ECO:0000313" key="1">
    <source>
        <dbReference type="EMBL" id="GAA1709318.1"/>
    </source>
</evidence>
<protein>
    <submittedName>
        <fullName evidence="1">Uncharacterized protein</fullName>
    </submittedName>
</protein>
<proteinExistence type="predicted"/>
<evidence type="ECO:0000313" key="2">
    <source>
        <dbReference type="Proteomes" id="UP001500383"/>
    </source>
</evidence>